<dbReference type="OrthoDB" id="557859at2"/>
<dbReference type="Proteomes" id="UP000295146">
    <property type="component" value="Unassembled WGS sequence"/>
</dbReference>
<evidence type="ECO:0000256" key="2">
    <source>
        <dbReference type="RuleBase" id="RU362080"/>
    </source>
</evidence>
<evidence type="ECO:0000313" key="3">
    <source>
        <dbReference type="EMBL" id="TDW70364.1"/>
    </source>
</evidence>
<comment type="caution">
    <text evidence="3">The sequence shown here is derived from an EMBL/GenBank/DDBJ whole genome shotgun (WGS) entry which is preliminary data.</text>
</comment>
<reference evidence="3 4" key="1">
    <citation type="submission" date="2019-03" db="EMBL/GenBank/DDBJ databases">
        <title>Genomic Encyclopedia of Type Strains, Phase III (KMG-III): the genomes of soil and plant-associated and newly described type strains.</title>
        <authorList>
            <person name="Whitman W."/>
        </authorList>
    </citation>
    <scope>NUCLEOTIDE SEQUENCE [LARGE SCALE GENOMIC DNA]</scope>
    <source>
        <strain evidence="3 4">VKM Ac-2573</strain>
    </source>
</reference>
<dbReference type="AlphaFoldDB" id="A0A4R8C490"/>
<organism evidence="3 4">
    <name type="scientific">Kribbella pratensis</name>
    <dbReference type="NCBI Taxonomy" id="2512112"/>
    <lineage>
        <taxon>Bacteria</taxon>
        <taxon>Bacillati</taxon>
        <taxon>Actinomycetota</taxon>
        <taxon>Actinomycetes</taxon>
        <taxon>Propionibacteriales</taxon>
        <taxon>Kribbellaceae</taxon>
        <taxon>Kribbella</taxon>
    </lineage>
</organism>
<dbReference type="InterPro" id="IPR006442">
    <property type="entry name" value="Antitoxin_Phd/YefM"/>
</dbReference>
<dbReference type="Gene3D" id="3.40.1620.10">
    <property type="entry name" value="YefM-like domain"/>
    <property type="match status" value="1"/>
</dbReference>
<name>A0A4R8C490_9ACTN</name>
<dbReference type="RefSeq" id="WP_134105563.1">
    <property type="nucleotide sequence ID" value="NZ_SODP01000002.1"/>
</dbReference>
<dbReference type="Pfam" id="PF02604">
    <property type="entry name" value="PhdYeFM_antitox"/>
    <property type="match status" value="1"/>
</dbReference>
<dbReference type="NCBIfam" id="TIGR01552">
    <property type="entry name" value="phd_fam"/>
    <property type="match status" value="1"/>
</dbReference>
<dbReference type="InterPro" id="IPR036165">
    <property type="entry name" value="YefM-like_sf"/>
</dbReference>
<dbReference type="EMBL" id="SODP01000002">
    <property type="protein sequence ID" value="TDW70364.1"/>
    <property type="molecule type" value="Genomic_DNA"/>
</dbReference>
<evidence type="ECO:0000256" key="1">
    <source>
        <dbReference type="ARBA" id="ARBA00009981"/>
    </source>
</evidence>
<protein>
    <recommendedName>
        <fullName evidence="2">Antitoxin</fullName>
    </recommendedName>
</protein>
<proteinExistence type="inferred from homology"/>
<sequence>MRTIGLRELNQNPSKAVARVRAGETILVTDRGRPVLRLVPEDDQPGVLRHMIESGEATPPAELGMPDLMLDLAPGLDSLSDLLIADRDKDRRR</sequence>
<comment type="function">
    <text evidence="2">Antitoxin component of a type II toxin-antitoxin (TA) system.</text>
</comment>
<dbReference type="SUPFAM" id="SSF143120">
    <property type="entry name" value="YefM-like"/>
    <property type="match status" value="1"/>
</dbReference>
<gene>
    <name evidence="3" type="ORF">EV653_4407</name>
</gene>
<keyword evidence="4" id="KW-1185">Reference proteome</keyword>
<accession>A0A4R8C490</accession>
<evidence type="ECO:0000313" key="4">
    <source>
        <dbReference type="Proteomes" id="UP000295146"/>
    </source>
</evidence>
<comment type="similarity">
    <text evidence="1 2">Belongs to the phD/YefM antitoxin family.</text>
</comment>